<feature type="domain" description="Gcp-like" evidence="7">
    <location>
        <begin position="35"/>
        <end position="136"/>
    </location>
</feature>
<dbReference type="EMBL" id="AP012547">
    <property type="protein sequence ID" value="BAO30046.1"/>
    <property type="molecule type" value="Genomic_DNA"/>
</dbReference>
<dbReference type="PANTHER" id="PTHR11735">
    <property type="entry name" value="TRNA N6-ADENOSINE THREONYLCARBAMOYLTRANSFERASE"/>
    <property type="match status" value="1"/>
</dbReference>
<evidence type="ECO:0000259" key="7">
    <source>
        <dbReference type="Pfam" id="PF00814"/>
    </source>
</evidence>
<sequence>MRLLALETATRRLSVALWQNGELIERAEEVPNGGSERLLPWVHELLAEAGLALGQIDGIAFGAGPGGFTGLRLACGVAQGLAWGLDLPVMPVSTLEALALASGEREVWACLDARMNEVYSAAYAVEGEVVAQLMAPVCLPAAVSPAPTFAGGWGVGDGFAGYGELLRARKPDLVGVRADVFPTAAAVLRLAAPEFSSGSALPVMLAQPIYVRDKVALTTAERIARGGAK</sequence>
<dbReference type="GO" id="GO:0006508">
    <property type="term" value="P:proteolysis"/>
    <property type="evidence" value="ECO:0007669"/>
    <property type="project" value="UniProtKB-KW"/>
</dbReference>
<dbReference type="SUPFAM" id="SSF53067">
    <property type="entry name" value="Actin-like ATPase domain"/>
    <property type="match status" value="2"/>
</dbReference>
<dbReference type="InterPro" id="IPR000905">
    <property type="entry name" value="Gcp-like_dom"/>
</dbReference>
<evidence type="ECO:0000313" key="8">
    <source>
        <dbReference type="EMBL" id="BAO30046.1"/>
    </source>
</evidence>
<dbReference type="HOGENOM" id="CLU_064886_2_0_4"/>
<dbReference type="Proteomes" id="UP000031637">
    <property type="component" value="Chromosome"/>
</dbReference>
<dbReference type="FunFam" id="3.30.420.40:FF:000097">
    <property type="entry name" value="tRNA threonylcarbamoyladenosine biosynthesis protein TsaB"/>
    <property type="match status" value="1"/>
</dbReference>
<name>W0SG88_9PROT</name>
<keyword evidence="5" id="KW-0819">tRNA processing</keyword>
<comment type="subcellular location">
    <subcellularLocation>
        <location evidence="1">Cytoplasm</location>
    </subcellularLocation>
</comment>
<evidence type="ECO:0000256" key="4">
    <source>
        <dbReference type="ARBA" id="ARBA00022490"/>
    </source>
</evidence>
<gene>
    <name evidence="8" type="ORF">SUTH_02256</name>
</gene>
<dbReference type="Pfam" id="PF00814">
    <property type="entry name" value="TsaD"/>
    <property type="match status" value="1"/>
</dbReference>
<dbReference type="KEGG" id="shd:SUTH_02256"/>
<dbReference type="InterPro" id="IPR022496">
    <property type="entry name" value="T6A_TsaB"/>
</dbReference>
<dbReference type="CDD" id="cd24032">
    <property type="entry name" value="ASKHA_NBD_TsaB"/>
    <property type="match status" value="1"/>
</dbReference>
<dbReference type="GO" id="GO:0005829">
    <property type="term" value="C:cytosol"/>
    <property type="evidence" value="ECO:0007669"/>
    <property type="project" value="TreeGrafter"/>
</dbReference>
<keyword evidence="8" id="KW-0645">Protease</keyword>
<evidence type="ECO:0000256" key="3">
    <source>
        <dbReference type="ARBA" id="ARBA00019012"/>
    </source>
</evidence>
<keyword evidence="9" id="KW-1185">Reference proteome</keyword>
<evidence type="ECO:0000256" key="6">
    <source>
        <dbReference type="ARBA" id="ARBA00032446"/>
    </source>
</evidence>
<organism evidence="8 9">
    <name type="scientific">Sulfuritalea hydrogenivorans sk43H</name>
    <dbReference type="NCBI Taxonomy" id="1223802"/>
    <lineage>
        <taxon>Bacteria</taxon>
        <taxon>Pseudomonadati</taxon>
        <taxon>Pseudomonadota</taxon>
        <taxon>Betaproteobacteria</taxon>
        <taxon>Nitrosomonadales</taxon>
        <taxon>Sterolibacteriaceae</taxon>
        <taxon>Sulfuritalea</taxon>
    </lineage>
</organism>
<dbReference type="NCBIfam" id="TIGR03725">
    <property type="entry name" value="T6A_YeaZ"/>
    <property type="match status" value="1"/>
</dbReference>
<evidence type="ECO:0000256" key="2">
    <source>
        <dbReference type="ARBA" id="ARBA00010493"/>
    </source>
</evidence>
<reference evidence="8 9" key="1">
    <citation type="journal article" date="2014" name="Syst. Appl. Microbiol.">
        <title>Complete genomes of freshwater sulfur oxidizers Sulfuricella denitrificans skB26 and Sulfuritalea hydrogenivorans sk43H: genetic insights into the sulfur oxidation pathway of betaproteobacteria.</title>
        <authorList>
            <person name="Watanabe T."/>
            <person name="Kojima H."/>
            <person name="Fukui M."/>
        </authorList>
    </citation>
    <scope>NUCLEOTIDE SEQUENCE [LARGE SCALE GENOMIC DNA]</scope>
    <source>
        <strain evidence="8">DSM22779</strain>
    </source>
</reference>
<dbReference type="GO" id="GO:0002949">
    <property type="term" value="P:tRNA threonylcarbamoyladenosine modification"/>
    <property type="evidence" value="ECO:0007669"/>
    <property type="project" value="InterPro"/>
</dbReference>
<evidence type="ECO:0000313" key="9">
    <source>
        <dbReference type="Proteomes" id="UP000031637"/>
    </source>
</evidence>
<dbReference type="AlphaFoldDB" id="W0SG88"/>
<keyword evidence="8" id="KW-0378">Hydrolase</keyword>
<dbReference type="RefSeq" id="WP_041099313.1">
    <property type="nucleotide sequence ID" value="NZ_AP012547.1"/>
</dbReference>
<evidence type="ECO:0000256" key="5">
    <source>
        <dbReference type="ARBA" id="ARBA00022694"/>
    </source>
</evidence>
<dbReference type="PANTHER" id="PTHR11735:SF11">
    <property type="entry name" value="TRNA THREONYLCARBAMOYLADENOSINE BIOSYNTHESIS PROTEIN TSAB"/>
    <property type="match status" value="1"/>
</dbReference>
<accession>W0SG88</accession>
<proteinExistence type="inferred from homology"/>
<comment type="similarity">
    <text evidence="2">Belongs to the KAE1 / TsaD family. TsaB subfamily.</text>
</comment>
<keyword evidence="4" id="KW-0963">Cytoplasm</keyword>
<dbReference type="OrthoDB" id="9809995at2"/>
<dbReference type="InterPro" id="IPR043129">
    <property type="entry name" value="ATPase_NBD"/>
</dbReference>
<dbReference type="Gene3D" id="3.30.420.40">
    <property type="match status" value="2"/>
</dbReference>
<evidence type="ECO:0000256" key="1">
    <source>
        <dbReference type="ARBA" id="ARBA00004496"/>
    </source>
</evidence>
<dbReference type="GO" id="GO:0008233">
    <property type="term" value="F:peptidase activity"/>
    <property type="evidence" value="ECO:0007669"/>
    <property type="project" value="UniProtKB-KW"/>
</dbReference>
<dbReference type="STRING" id="1223802.SUTH_02256"/>
<protein>
    <recommendedName>
        <fullName evidence="3">tRNA threonylcarbamoyladenosine biosynthesis protein TsaB</fullName>
    </recommendedName>
    <alternativeName>
        <fullName evidence="6">t(6)A37 threonylcarbamoyladenosine biosynthesis protein TsaB</fullName>
    </alternativeName>
</protein>